<evidence type="ECO:0000256" key="2">
    <source>
        <dbReference type="ARBA" id="ARBA00010276"/>
    </source>
</evidence>
<feature type="transmembrane region" description="Helical" evidence="7">
    <location>
        <begin position="671"/>
        <end position="690"/>
    </location>
</feature>
<dbReference type="EMBL" id="JADBGQ010000008">
    <property type="protein sequence ID" value="KAG5381640.1"/>
    <property type="molecule type" value="Genomic_DNA"/>
</dbReference>
<evidence type="ECO:0000313" key="10">
    <source>
        <dbReference type="Proteomes" id="UP000823674"/>
    </source>
</evidence>
<dbReference type="InterPro" id="IPR036047">
    <property type="entry name" value="F-box-like_dom_sf"/>
</dbReference>
<dbReference type="InterPro" id="IPR001810">
    <property type="entry name" value="F-box_dom"/>
</dbReference>
<dbReference type="InterPro" id="IPR017451">
    <property type="entry name" value="F-box-assoc_interact_dom"/>
</dbReference>
<keyword evidence="3" id="KW-0813">Transport</keyword>
<dbReference type="Pfam" id="PF03169">
    <property type="entry name" value="OPT"/>
    <property type="match status" value="2"/>
</dbReference>
<evidence type="ECO:0000256" key="7">
    <source>
        <dbReference type="SAM" id="Phobius"/>
    </source>
</evidence>
<feature type="transmembrane region" description="Helical" evidence="7">
    <location>
        <begin position="763"/>
        <end position="783"/>
    </location>
</feature>
<dbReference type="SUPFAM" id="SSF81383">
    <property type="entry name" value="F-box domain"/>
    <property type="match status" value="1"/>
</dbReference>
<feature type="transmembrane region" description="Helical" evidence="7">
    <location>
        <begin position="642"/>
        <end position="665"/>
    </location>
</feature>
<keyword evidence="5 7" id="KW-1133">Transmembrane helix</keyword>
<dbReference type="InterPro" id="IPR045035">
    <property type="entry name" value="YSL-like"/>
</dbReference>
<feature type="transmembrane region" description="Helical" evidence="7">
    <location>
        <begin position="856"/>
        <end position="878"/>
    </location>
</feature>
<keyword evidence="6 7" id="KW-0472">Membrane</keyword>
<evidence type="ECO:0000256" key="6">
    <source>
        <dbReference type="ARBA" id="ARBA00023136"/>
    </source>
</evidence>
<feature type="transmembrane region" description="Helical" evidence="7">
    <location>
        <begin position="394"/>
        <end position="416"/>
    </location>
</feature>
<reference evidence="9 10" key="1">
    <citation type="submission" date="2021-03" db="EMBL/GenBank/DDBJ databases">
        <authorList>
            <person name="King G.J."/>
            <person name="Bancroft I."/>
            <person name="Baten A."/>
            <person name="Bloomfield J."/>
            <person name="Borpatragohain P."/>
            <person name="He Z."/>
            <person name="Irish N."/>
            <person name="Irwin J."/>
            <person name="Liu K."/>
            <person name="Mauleon R.P."/>
            <person name="Moore J."/>
            <person name="Morris R."/>
            <person name="Ostergaard L."/>
            <person name="Wang B."/>
            <person name="Wells R."/>
        </authorList>
    </citation>
    <scope>NUCLEOTIDE SEQUENCE [LARGE SCALE GENOMIC DNA]</scope>
    <source>
        <strain evidence="9">R-o-18</strain>
        <tissue evidence="9">Leaf</tissue>
    </source>
</reference>
<proteinExistence type="inferred from homology"/>
<sequence length="930" mass="103945">MAQQPTSGSSFPSDLTLDILLRLPAKSVWRFRCVSKLWLSITTDPCFIKSFGTTRPSLLLCSIKCHNFFVPSTPQHTHHSSTRSYSSSQTFHCYPMKLPGEKCYFSNMDSVHGLICIEDADSKKPVVWNPSTNQLLHLPKPNMSSKHANVFLGYDSVEGKHKVVCLPYKKTCYVCRVFTLRSGQESWRTVKTNLKHRCIGYASGQCIKGVIYYLARNSQTYDTVIMSFGVLSEIFRMIELPSGIKQDVLISYEGRLACIDRNNNTRLWILEDADKHKWSFQDFFLPLNEWDMGVSREEHNWTATPYLDNRFKLKGCTHAGEFIYVTSRFHKSSYIVFYDPVRNSCKRIKFEGIVDGLTMHAFPNHIESCVFRFQGITEWLSLEHFKQVVSGVSVIVRTLVYFTLVCILLLALQIHISKSWGRRSQRGFGSYLIAMDEKTYKLIGADYPGNHAEDVINPGLWWMIGFLFVVSFLGLFSLVPLRKVMVLDYKLTYPSGTATAMLINSFHTNSGAELAANQVKCLGKYLSLSLVWSCFKWFFSGVGDACGFDNFPTLGLTLFKNTFYFDFSPTYVGCGLICPHIVNCSVLLGAIISWGFLWPFVSQHAGDWYPADLGSNDFKDDEASEILLVKKKRDEVFLKDRIPLGFAVSGYVGLAAISTATIPLIFPPLKWYFVLCSYFIAPALAFCNSYGTGLTDWSLASTYGKIGLFIIASVVGTDGGVIAGLAACGVMMSIVSTAADLMQDFKTGYLTLSSAKSMFVSQLVGTAMGCIIAPLTFYLFWSAFDIGDPNGPYKAPYAVIFREMAILGIEGFAELPKHCLALCYGFFVAALIVNLLRDITPPKISQFIPIPMAMAVPFYIGAYFAIDMFVGTVILFVWERINRKDADDYAGAVASGLICGDGIWTIPSAILSILRINPPICMYFKPALAS</sequence>
<dbReference type="InterPro" id="IPR013187">
    <property type="entry name" value="F-box-assoc_dom_typ3"/>
</dbReference>
<evidence type="ECO:0000256" key="5">
    <source>
        <dbReference type="ARBA" id="ARBA00022989"/>
    </source>
</evidence>
<accession>A0ABQ7L7Q9</accession>
<name>A0ABQ7L7Q9_BRACM</name>
<protein>
    <recommendedName>
        <fullName evidence="8">F-box domain-containing protein</fullName>
    </recommendedName>
</protein>
<evidence type="ECO:0000259" key="8">
    <source>
        <dbReference type="SMART" id="SM00256"/>
    </source>
</evidence>
<dbReference type="NCBIfam" id="TIGR00728">
    <property type="entry name" value="OPT_sfam"/>
    <property type="match status" value="1"/>
</dbReference>
<dbReference type="InterPro" id="IPR004813">
    <property type="entry name" value="OPT"/>
</dbReference>
<feature type="transmembrane region" description="Helical" evidence="7">
    <location>
        <begin position="819"/>
        <end position="836"/>
    </location>
</feature>
<dbReference type="CDD" id="cd22157">
    <property type="entry name" value="F-box_AtFBW1-like"/>
    <property type="match status" value="1"/>
</dbReference>
<evidence type="ECO:0000256" key="3">
    <source>
        <dbReference type="ARBA" id="ARBA00022448"/>
    </source>
</evidence>
<keyword evidence="10" id="KW-1185">Reference proteome</keyword>
<dbReference type="PANTHER" id="PTHR31645:SF0">
    <property type="entry name" value="OLIGOPEPTIDE TRANSPORTER YGL114W-RELATED"/>
    <property type="match status" value="1"/>
</dbReference>
<dbReference type="Pfam" id="PF00646">
    <property type="entry name" value="F-box"/>
    <property type="match status" value="1"/>
</dbReference>
<comment type="caution">
    <text evidence="9">The sequence shown here is derived from an EMBL/GenBank/DDBJ whole genome shotgun (WGS) entry which is preliminary data.</text>
</comment>
<evidence type="ECO:0000313" key="9">
    <source>
        <dbReference type="EMBL" id="KAG5381640.1"/>
    </source>
</evidence>
<gene>
    <name evidence="9" type="primary">A09p003310.1_BraROA</name>
    <name evidence="9" type="ORF">IGI04_033110</name>
</gene>
<dbReference type="Pfam" id="PF08268">
    <property type="entry name" value="FBA_3"/>
    <property type="match status" value="1"/>
</dbReference>
<feature type="transmembrane region" description="Helical" evidence="7">
    <location>
        <begin position="460"/>
        <end position="481"/>
    </location>
</feature>
<organism evidence="9 10">
    <name type="scientific">Brassica rapa subsp. trilocularis</name>
    <dbReference type="NCBI Taxonomy" id="1813537"/>
    <lineage>
        <taxon>Eukaryota</taxon>
        <taxon>Viridiplantae</taxon>
        <taxon>Streptophyta</taxon>
        <taxon>Embryophyta</taxon>
        <taxon>Tracheophyta</taxon>
        <taxon>Spermatophyta</taxon>
        <taxon>Magnoliopsida</taxon>
        <taxon>eudicotyledons</taxon>
        <taxon>Gunneridae</taxon>
        <taxon>Pentapetalae</taxon>
        <taxon>rosids</taxon>
        <taxon>malvids</taxon>
        <taxon>Brassicales</taxon>
        <taxon>Brassicaceae</taxon>
        <taxon>Brassiceae</taxon>
        <taxon>Brassica</taxon>
    </lineage>
</organism>
<dbReference type="SMART" id="SM00256">
    <property type="entry name" value="FBOX"/>
    <property type="match status" value="1"/>
</dbReference>
<dbReference type="PANTHER" id="PTHR31645">
    <property type="entry name" value="OLIGOPEPTIDE TRANSPORTER YGL114W-RELATED"/>
    <property type="match status" value="1"/>
</dbReference>
<keyword evidence="4 7" id="KW-0812">Transmembrane</keyword>
<evidence type="ECO:0000256" key="1">
    <source>
        <dbReference type="ARBA" id="ARBA00004141"/>
    </source>
</evidence>
<feature type="domain" description="F-box" evidence="8">
    <location>
        <begin position="11"/>
        <end position="50"/>
    </location>
</feature>
<dbReference type="NCBIfam" id="TIGR01640">
    <property type="entry name" value="F_box_assoc_1"/>
    <property type="match status" value="1"/>
</dbReference>
<evidence type="ECO:0000256" key="4">
    <source>
        <dbReference type="ARBA" id="ARBA00022692"/>
    </source>
</evidence>
<dbReference type="Proteomes" id="UP000823674">
    <property type="component" value="Chromosome A09"/>
</dbReference>
<comment type="similarity">
    <text evidence="2">Belongs to the YSL (TC 2.A.67.2) family.</text>
</comment>
<comment type="subcellular location">
    <subcellularLocation>
        <location evidence="1">Membrane</location>
        <topology evidence="1">Multi-pass membrane protein</topology>
    </subcellularLocation>
</comment>